<dbReference type="GO" id="GO:0003677">
    <property type="term" value="F:DNA binding"/>
    <property type="evidence" value="ECO:0007669"/>
    <property type="project" value="UniProtKB-KW"/>
</dbReference>
<comment type="caution">
    <text evidence="3">The sequence shown here is derived from an EMBL/GenBank/DDBJ whole genome shotgun (WGS) entry which is preliminary data.</text>
</comment>
<evidence type="ECO:0000256" key="1">
    <source>
        <dbReference type="SAM" id="Coils"/>
    </source>
</evidence>
<feature type="region of interest" description="Disordered" evidence="2">
    <location>
        <begin position="25"/>
        <end position="53"/>
    </location>
</feature>
<protein>
    <submittedName>
        <fullName evidence="3">Myb/SANT-like DNA-binding domain-containing protein 4</fullName>
    </submittedName>
</protein>
<sequence>MRKINSIHGNNRDVKDIKKKWNNLKGSAKARVDSSRREAWKTGGGPNEAGEVEDEDIRILSSDRELPTSVTERVSQMFSSTPAFTGICGSVDMFLAPTALPSHTEISESREVTPVFEGPEVTVVNSRAEGRRRRKRSIEQSTKVSDLLPLQREVLLKQMEVFSAQLQLIEEQREYYRHKKQRLLENDQQQQL</sequence>
<organism evidence="3 4">
    <name type="scientific">Oopsacas minuta</name>
    <dbReference type="NCBI Taxonomy" id="111878"/>
    <lineage>
        <taxon>Eukaryota</taxon>
        <taxon>Metazoa</taxon>
        <taxon>Porifera</taxon>
        <taxon>Hexactinellida</taxon>
        <taxon>Hexasterophora</taxon>
        <taxon>Lyssacinosida</taxon>
        <taxon>Leucopsacidae</taxon>
        <taxon>Oopsacas</taxon>
    </lineage>
</organism>
<keyword evidence="4" id="KW-1185">Reference proteome</keyword>
<name>A0AAV7JK51_9METZ</name>
<keyword evidence="1" id="KW-0175">Coiled coil</keyword>
<proteinExistence type="predicted"/>
<feature type="coiled-coil region" evidence="1">
    <location>
        <begin position="152"/>
        <end position="186"/>
    </location>
</feature>
<evidence type="ECO:0000313" key="4">
    <source>
        <dbReference type="Proteomes" id="UP001165289"/>
    </source>
</evidence>
<accession>A0AAV7JK51</accession>
<evidence type="ECO:0000313" key="3">
    <source>
        <dbReference type="EMBL" id="KAI6648774.1"/>
    </source>
</evidence>
<gene>
    <name evidence="3" type="ORF">LOD99_7161</name>
</gene>
<dbReference type="EMBL" id="JAKMXF010000326">
    <property type="protein sequence ID" value="KAI6648774.1"/>
    <property type="molecule type" value="Genomic_DNA"/>
</dbReference>
<keyword evidence="3" id="KW-0238">DNA-binding</keyword>
<feature type="compositionally biased region" description="Basic and acidic residues" evidence="2">
    <location>
        <begin position="30"/>
        <end position="40"/>
    </location>
</feature>
<reference evidence="3 4" key="1">
    <citation type="journal article" date="2023" name="BMC Biol.">
        <title>The compact genome of the sponge Oopsacas minuta (Hexactinellida) is lacking key metazoan core genes.</title>
        <authorList>
            <person name="Santini S."/>
            <person name="Schenkelaars Q."/>
            <person name="Jourda C."/>
            <person name="Duchesne M."/>
            <person name="Belahbib H."/>
            <person name="Rocher C."/>
            <person name="Selva M."/>
            <person name="Riesgo A."/>
            <person name="Vervoort M."/>
            <person name="Leys S.P."/>
            <person name="Kodjabachian L."/>
            <person name="Le Bivic A."/>
            <person name="Borchiellini C."/>
            <person name="Claverie J.M."/>
            <person name="Renard E."/>
        </authorList>
    </citation>
    <scope>NUCLEOTIDE SEQUENCE [LARGE SCALE GENOMIC DNA]</scope>
    <source>
        <strain evidence="3">SPO-2</strain>
    </source>
</reference>
<dbReference type="AlphaFoldDB" id="A0AAV7JK51"/>
<dbReference type="Proteomes" id="UP001165289">
    <property type="component" value="Unassembled WGS sequence"/>
</dbReference>
<evidence type="ECO:0000256" key="2">
    <source>
        <dbReference type="SAM" id="MobiDB-lite"/>
    </source>
</evidence>